<feature type="compositionally biased region" description="Low complexity" evidence="1">
    <location>
        <begin position="336"/>
        <end position="346"/>
    </location>
</feature>
<feature type="region of interest" description="Disordered" evidence="1">
    <location>
        <begin position="596"/>
        <end position="626"/>
    </location>
</feature>
<feature type="region of interest" description="Disordered" evidence="1">
    <location>
        <begin position="173"/>
        <end position="230"/>
    </location>
</feature>
<feature type="region of interest" description="Disordered" evidence="1">
    <location>
        <begin position="458"/>
        <end position="506"/>
    </location>
</feature>
<dbReference type="SUPFAM" id="SSF47095">
    <property type="entry name" value="HMG-box"/>
    <property type="match status" value="1"/>
</dbReference>
<feature type="compositionally biased region" description="Pro residues" evidence="1">
    <location>
        <begin position="1"/>
        <end position="25"/>
    </location>
</feature>
<feature type="compositionally biased region" description="Gly residues" evidence="1">
    <location>
        <begin position="77"/>
        <end position="87"/>
    </location>
</feature>
<evidence type="ECO:0008006" key="4">
    <source>
        <dbReference type="Google" id="ProtNLM"/>
    </source>
</evidence>
<feature type="compositionally biased region" description="Basic and acidic residues" evidence="1">
    <location>
        <begin position="269"/>
        <end position="288"/>
    </location>
</feature>
<dbReference type="EMBL" id="QPFP01000117">
    <property type="protein sequence ID" value="TEB21259.1"/>
    <property type="molecule type" value="Genomic_DNA"/>
</dbReference>
<feature type="compositionally biased region" description="Low complexity" evidence="1">
    <location>
        <begin position="140"/>
        <end position="150"/>
    </location>
</feature>
<protein>
    <recommendedName>
        <fullName evidence="4">HMG box domain-containing protein</fullName>
    </recommendedName>
</protein>
<evidence type="ECO:0000256" key="1">
    <source>
        <dbReference type="SAM" id="MobiDB-lite"/>
    </source>
</evidence>
<dbReference type="STRING" id="71717.A0A4Y7SJ59"/>
<feature type="compositionally biased region" description="Basic residues" evidence="1">
    <location>
        <begin position="196"/>
        <end position="220"/>
    </location>
</feature>
<evidence type="ECO:0000313" key="2">
    <source>
        <dbReference type="EMBL" id="TEB21259.1"/>
    </source>
</evidence>
<dbReference type="Gene3D" id="1.10.30.10">
    <property type="entry name" value="High mobility group box domain"/>
    <property type="match status" value="1"/>
</dbReference>
<keyword evidence="3" id="KW-1185">Reference proteome</keyword>
<reference evidence="2 3" key="1">
    <citation type="journal article" date="2019" name="Nat. Ecol. Evol.">
        <title>Megaphylogeny resolves global patterns of mushroom evolution.</title>
        <authorList>
            <person name="Varga T."/>
            <person name="Krizsan K."/>
            <person name="Foldi C."/>
            <person name="Dima B."/>
            <person name="Sanchez-Garcia M."/>
            <person name="Sanchez-Ramirez S."/>
            <person name="Szollosi G.J."/>
            <person name="Szarkandi J.G."/>
            <person name="Papp V."/>
            <person name="Albert L."/>
            <person name="Andreopoulos W."/>
            <person name="Angelini C."/>
            <person name="Antonin V."/>
            <person name="Barry K.W."/>
            <person name="Bougher N.L."/>
            <person name="Buchanan P."/>
            <person name="Buyck B."/>
            <person name="Bense V."/>
            <person name="Catcheside P."/>
            <person name="Chovatia M."/>
            <person name="Cooper J."/>
            <person name="Damon W."/>
            <person name="Desjardin D."/>
            <person name="Finy P."/>
            <person name="Geml J."/>
            <person name="Haridas S."/>
            <person name="Hughes K."/>
            <person name="Justo A."/>
            <person name="Karasinski D."/>
            <person name="Kautmanova I."/>
            <person name="Kiss B."/>
            <person name="Kocsube S."/>
            <person name="Kotiranta H."/>
            <person name="LaButti K.M."/>
            <person name="Lechner B.E."/>
            <person name="Liimatainen K."/>
            <person name="Lipzen A."/>
            <person name="Lukacs Z."/>
            <person name="Mihaltcheva S."/>
            <person name="Morgado L.N."/>
            <person name="Niskanen T."/>
            <person name="Noordeloos M.E."/>
            <person name="Ohm R.A."/>
            <person name="Ortiz-Santana B."/>
            <person name="Ovrebo C."/>
            <person name="Racz N."/>
            <person name="Riley R."/>
            <person name="Savchenko A."/>
            <person name="Shiryaev A."/>
            <person name="Soop K."/>
            <person name="Spirin V."/>
            <person name="Szebenyi C."/>
            <person name="Tomsovsky M."/>
            <person name="Tulloss R.E."/>
            <person name="Uehling J."/>
            <person name="Grigoriev I.V."/>
            <person name="Vagvolgyi C."/>
            <person name="Papp T."/>
            <person name="Martin F.M."/>
            <person name="Miettinen O."/>
            <person name="Hibbett D.S."/>
            <person name="Nagy L.G."/>
        </authorList>
    </citation>
    <scope>NUCLEOTIDE SEQUENCE [LARGE SCALE GENOMIC DNA]</scope>
    <source>
        <strain evidence="2 3">FP101781</strain>
    </source>
</reference>
<feature type="region of interest" description="Disordered" evidence="1">
    <location>
        <begin position="244"/>
        <end position="379"/>
    </location>
</feature>
<organism evidence="2 3">
    <name type="scientific">Coprinellus micaceus</name>
    <name type="common">Glistening ink-cap mushroom</name>
    <name type="synonym">Coprinus micaceus</name>
    <dbReference type="NCBI Taxonomy" id="71717"/>
    <lineage>
        <taxon>Eukaryota</taxon>
        <taxon>Fungi</taxon>
        <taxon>Dikarya</taxon>
        <taxon>Basidiomycota</taxon>
        <taxon>Agaricomycotina</taxon>
        <taxon>Agaricomycetes</taxon>
        <taxon>Agaricomycetidae</taxon>
        <taxon>Agaricales</taxon>
        <taxon>Agaricineae</taxon>
        <taxon>Psathyrellaceae</taxon>
        <taxon>Coprinellus</taxon>
    </lineage>
</organism>
<dbReference type="OrthoDB" id="3131794at2759"/>
<evidence type="ECO:0000313" key="3">
    <source>
        <dbReference type="Proteomes" id="UP000298030"/>
    </source>
</evidence>
<dbReference type="AlphaFoldDB" id="A0A4Y7SJ59"/>
<gene>
    <name evidence="2" type="ORF">FA13DRAFT_1742268</name>
</gene>
<dbReference type="InterPro" id="IPR036910">
    <property type="entry name" value="HMG_box_dom_sf"/>
</dbReference>
<feature type="compositionally biased region" description="Pro residues" evidence="1">
    <location>
        <begin position="105"/>
        <end position="116"/>
    </location>
</feature>
<feature type="region of interest" description="Disordered" evidence="1">
    <location>
        <begin position="77"/>
        <end position="156"/>
    </location>
</feature>
<proteinExistence type="predicted"/>
<feature type="region of interest" description="Disordered" evidence="1">
    <location>
        <begin position="1"/>
        <end position="36"/>
    </location>
</feature>
<dbReference type="Proteomes" id="UP000298030">
    <property type="component" value="Unassembled WGS sequence"/>
</dbReference>
<feature type="compositionally biased region" description="Polar residues" evidence="1">
    <location>
        <begin position="176"/>
        <end position="187"/>
    </location>
</feature>
<name>A0A4Y7SJ59_COPMI</name>
<sequence length="679" mass="71615">MPFPPASLAPPPTPKTPPKRSPPPRLQLISPTPRTLIFPTSHSLSLGALDASPYSSPSHSPFQGRRWVRWGYDGGYDNGGGNAGYDGGLRTRSYDGRERDLHRSPPSPTTPPPPSPFYQQQQHANGSSASFHSQPYHIESPSSVSHPVSHLAQQKTGSQLSLSLTIPELPNFAPQPYSSTASPGTLRSSSPSGSIHSHKRRKSTSSARRPARKGGPRRATRTTSSGPRMRFILFRRAACEERQAAEAEAQSRGGAPAKKQRQADLSLSGEEKRVWEERAKEKKEEHAKANPGYRRPSLSRARRGSEDSSTSLDSPHLSVFVPMRMPSSHSHHHAHSASVSLSAGSSLDAPQTHGGGVHRNGRSRFKREGSEPTSPSLVPLINEHSRQGGGWDYVPPTKSFTLPGGGSSEYPSMSMVSDVSSAPANWSASRLRLPRFQQIADAAHLRWSADWPLASLPHRPSPPNTVSSTLASKAPLDNISTTNGSDGSDSGNSSPQTGPPPSAAAFDSLIDPALQDMPSSHMVEDLDPMGMTGIEGMDDYGMGYGLWAMGMGMGMGMSFGGGMGGVGGFGTWDWPAGEGTLDNNWDVSSIPLASMSPSSLSSPPLSSASLSSPPLSSSLSPPNSASATSQLAAQFGSMGVGNGNGKGVGAYDEGMYATMGDPTLMVGGYDDILAGGAFA</sequence>
<feature type="compositionally biased region" description="Polar residues" evidence="1">
    <location>
        <begin position="117"/>
        <end position="133"/>
    </location>
</feature>
<feature type="compositionally biased region" description="Low complexity" evidence="1">
    <location>
        <begin position="480"/>
        <end position="494"/>
    </location>
</feature>
<feature type="compositionally biased region" description="Basic and acidic residues" evidence="1">
    <location>
        <begin position="92"/>
        <end position="103"/>
    </location>
</feature>
<feature type="compositionally biased region" description="Low complexity" evidence="1">
    <location>
        <begin position="246"/>
        <end position="255"/>
    </location>
</feature>
<accession>A0A4Y7SJ59</accession>
<comment type="caution">
    <text evidence="2">The sequence shown here is derived from an EMBL/GenBank/DDBJ whole genome shotgun (WGS) entry which is preliminary data.</text>
</comment>